<proteinExistence type="predicted"/>
<accession>A0ABT5CGK3</accession>
<dbReference type="InterPro" id="IPR011990">
    <property type="entry name" value="TPR-like_helical_dom_sf"/>
</dbReference>
<dbReference type="Gene3D" id="1.25.40.10">
    <property type="entry name" value="Tetratricopeptide repeat domain"/>
    <property type="match status" value="1"/>
</dbReference>
<evidence type="ECO:0000256" key="1">
    <source>
        <dbReference type="SAM" id="MobiDB-lite"/>
    </source>
</evidence>
<organism evidence="2 3">
    <name type="scientific">Sorangium atrum</name>
    <dbReference type="NCBI Taxonomy" id="2995308"/>
    <lineage>
        <taxon>Bacteria</taxon>
        <taxon>Pseudomonadati</taxon>
        <taxon>Myxococcota</taxon>
        <taxon>Polyangia</taxon>
        <taxon>Polyangiales</taxon>
        <taxon>Polyangiaceae</taxon>
        <taxon>Sorangium</taxon>
    </lineage>
</organism>
<protein>
    <recommendedName>
        <fullName evidence="4">Outer membrane lipoprotein BamD-like domain-containing protein</fullName>
    </recommendedName>
</protein>
<gene>
    <name evidence="2" type="ORF">POL72_45560</name>
</gene>
<name>A0ABT5CGK3_9BACT</name>
<evidence type="ECO:0000313" key="2">
    <source>
        <dbReference type="EMBL" id="MDC0685068.1"/>
    </source>
</evidence>
<evidence type="ECO:0008006" key="4">
    <source>
        <dbReference type="Google" id="ProtNLM"/>
    </source>
</evidence>
<feature type="compositionally biased region" description="Low complexity" evidence="1">
    <location>
        <begin position="110"/>
        <end position="133"/>
    </location>
</feature>
<comment type="caution">
    <text evidence="2">The sequence shown here is derived from an EMBL/GenBank/DDBJ whole genome shotgun (WGS) entry which is preliminary data.</text>
</comment>
<reference evidence="2 3" key="1">
    <citation type="submission" date="2023-01" db="EMBL/GenBank/DDBJ databases">
        <title>Minimal conservation of predation-associated metabolite biosynthetic gene clusters underscores biosynthetic potential of Myxococcota including descriptions for ten novel species: Archangium lansinium sp. nov., Myxococcus landrumus sp. nov., Nannocystis bai.</title>
        <authorList>
            <person name="Ahearne A."/>
            <person name="Stevens C."/>
            <person name="Dowd S."/>
        </authorList>
    </citation>
    <scope>NUCLEOTIDE SEQUENCE [LARGE SCALE GENOMIC DNA]</scope>
    <source>
        <strain evidence="2 3">WIWO2</strain>
    </source>
</reference>
<feature type="region of interest" description="Disordered" evidence="1">
    <location>
        <begin position="110"/>
        <end position="167"/>
    </location>
</feature>
<dbReference type="EMBL" id="JAQNDK010000006">
    <property type="protein sequence ID" value="MDC0685068.1"/>
    <property type="molecule type" value="Genomic_DNA"/>
</dbReference>
<dbReference type="Proteomes" id="UP001217485">
    <property type="component" value="Unassembled WGS sequence"/>
</dbReference>
<dbReference type="RefSeq" id="WP_272103184.1">
    <property type="nucleotide sequence ID" value="NZ_JAQNDK010000006.1"/>
</dbReference>
<feature type="region of interest" description="Disordered" evidence="1">
    <location>
        <begin position="1"/>
        <end position="20"/>
    </location>
</feature>
<evidence type="ECO:0000313" key="3">
    <source>
        <dbReference type="Proteomes" id="UP001217485"/>
    </source>
</evidence>
<keyword evidence="3" id="KW-1185">Reference proteome</keyword>
<sequence length="253" mass="25919">MSDPKRWNQEGGGAPPGARELLRAAAPIRPMTSAELTRTAARVAPLETAAGAAAGATVPAWIKGIFLAVGIGAGGAGLHAALGEAPNAAAPIAPPPVLTDLPLERLLSRAGGREPAGSPAAEAPVAEAPAAEAPRPPPSALRREAPRSPRPAAPAPETTASADGDDLVRESNLVDASRAALAQDPEAALAALERHQAEFPKGRLAEEREFIAIRALVRLGRADEARARAAAFFARYPSSSFAEPLRRIVAAAR</sequence>